<dbReference type="OrthoDB" id="9784013at2"/>
<evidence type="ECO:0000256" key="3">
    <source>
        <dbReference type="ARBA" id="ARBA00023239"/>
    </source>
</evidence>
<keyword evidence="6" id="KW-1185">Reference proteome</keyword>
<dbReference type="Pfam" id="PF00682">
    <property type="entry name" value="HMGL-like"/>
    <property type="match status" value="1"/>
</dbReference>
<reference evidence="5 6" key="1">
    <citation type="submission" date="2016-04" db="EMBL/GenBank/DDBJ databases">
        <title>Chloroflexus islandicus sp. nov., a thermophilic filamentous anoxygenic phototrophic bacterium from geyser Strokkur (Iceland).</title>
        <authorList>
            <person name="Gaisin V.A."/>
            <person name="Kalashnikov A.M."/>
            <person name="Sukhacheva M.V."/>
            <person name="Grouzdev D.S."/>
            <person name="Ivanov T.M."/>
            <person name="Kuznetsov B."/>
            <person name="Gorlenko V.M."/>
        </authorList>
    </citation>
    <scope>NUCLEOTIDE SEQUENCE [LARGE SCALE GENOMIC DNA]</scope>
    <source>
        <strain evidence="6">isl-2</strain>
    </source>
</reference>
<dbReference type="STRING" id="1707952.A6A03_10625"/>
<dbReference type="RefSeq" id="WP_066784708.1">
    <property type="nucleotide sequence ID" value="NZ_LWQS01000039.1"/>
</dbReference>
<feature type="domain" description="Pyruvate carboxyltransferase" evidence="4">
    <location>
        <begin position="4"/>
        <end position="281"/>
    </location>
</feature>
<protein>
    <submittedName>
        <fullName evidence="5">Hydroxymethylglutaryl-CoA lyase</fullName>
    </submittedName>
</protein>
<dbReference type="AlphaFoldDB" id="A0A178ME26"/>
<gene>
    <name evidence="5" type="ORF">A6A03_10625</name>
</gene>
<dbReference type="InterPro" id="IPR013785">
    <property type="entry name" value="Aldolase_TIM"/>
</dbReference>
<dbReference type="EMBL" id="LWQS01000039">
    <property type="protein sequence ID" value="OAN47071.1"/>
    <property type="molecule type" value="Genomic_DNA"/>
</dbReference>
<dbReference type="InterPro" id="IPR043594">
    <property type="entry name" value="HMGL"/>
</dbReference>
<dbReference type="InterPro" id="IPR000891">
    <property type="entry name" value="PYR_CT"/>
</dbReference>
<keyword evidence="2" id="KW-0479">Metal-binding</keyword>
<evidence type="ECO:0000313" key="5">
    <source>
        <dbReference type="EMBL" id="OAN47071.1"/>
    </source>
</evidence>
<dbReference type="SUPFAM" id="SSF51569">
    <property type="entry name" value="Aldolase"/>
    <property type="match status" value="1"/>
</dbReference>
<dbReference type="PROSITE" id="PS50991">
    <property type="entry name" value="PYR_CT"/>
    <property type="match status" value="1"/>
</dbReference>
<comment type="similarity">
    <text evidence="1">Belongs to the HMG-CoA lyase family.</text>
</comment>
<dbReference type="Proteomes" id="UP000078287">
    <property type="component" value="Unassembled WGS sequence"/>
</dbReference>
<evidence type="ECO:0000313" key="6">
    <source>
        <dbReference type="Proteomes" id="UP000078287"/>
    </source>
</evidence>
<evidence type="ECO:0000256" key="1">
    <source>
        <dbReference type="ARBA" id="ARBA00009405"/>
    </source>
</evidence>
<evidence type="ECO:0000256" key="2">
    <source>
        <dbReference type="ARBA" id="ARBA00022723"/>
    </source>
</evidence>
<comment type="caution">
    <text evidence="5">The sequence shown here is derived from an EMBL/GenBank/DDBJ whole genome shotgun (WGS) entry which is preliminary data.</text>
</comment>
<name>A0A178ME26_9CHLR</name>
<keyword evidence="3 5" id="KW-0456">Lyase</keyword>
<dbReference type="CDD" id="cd07938">
    <property type="entry name" value="DRE_TIM_HMGL"/>
    <property type="match status" value="1"/>
</dbReference>
<evidence type="ECO:0000259" key="4">
    <source>
        <dbReference type="PROSITE" id="PS50991"/>
    </source>
</evidence>
<dbReference type="PANTHER" id="PTHR42738:SF7">
    <property type="entry name" value="HYDROXYMETHYLGLUTARYL-COA LYASE"/>
    <property type="match status" value="1"/>
</dbReference>
<dbReference type="GO" id="GO:0004419">
    <property type="term" value="F:hydroxymethylglutaryl-CoA lyase activity"/>
    <property type="evidence" value="ECO:0007669"/>
    <property type="project" value="TreeGrafter"/>
</dbReference>
<accession>A0A178ME26</accession>
<dbReference type="PANTHER" id="PTHR42738">
    <property type="entry name" value="HYDROXYMETHYLGLUTARYL-COA LYASE"/>
    <property type="match status" value="1"/>
</dbReference>
<dbReference type="Gene3D" id="3.20.20.70">
    <property type="entry name" value="Aldolase class I"/>
    <property type="match status" value="1"/>
</dbReference>
<dbReference type="GO" id="GO:0046951">
    <property type="term" value="P:ketone body biosynthetic process"/>
    <property type="evidence" value="ECO:0007669"/>
    <property type="project" value="TreeGrafter"/>
</dbReference>
<organism evidence="5 6">
    <name type="scientific">Chloroflexus islandicus</name>
    <dbReference type="NCBI Taxonomy" id="1707952"/>
    <lineage>
        <taxon>Bacteria</taxon>
        <taxon>Bacillati</taxon>
        <taxon>Chloroflexota</taxon>
        <taxon>Chloroflexia</taxon>
        <taxon>Chloroflexales</taxon>
        <taxon>Chloroflexineae</taxon>
        <taxon>Chloroflexaceae</taxon>
        <taxon>Chloroflexus</taxon>
    </lineage>
</organism>
<sequence>MEAVTIIDVAPRDGLQNEPEVLEVTTRVELIERLLAAGVPRVEIGSFVNPRQVPQMAGAGEIARLLAERGHNLAARASNDTFRFTALAPNQRGYELAAAAGLRHVRLVLAASDGLNQANFKRTTADSLAEFSQLALRIHHDGIAFGVAIGASFGCPFDGYVSPERVLSIAEHAADMGANEIVFADTTGMAVPTQVAALCAMAVRRLPHVTLTIHLHNTRNTGYANAFAAWQAGIRSFDAALGGIGGCPFAPRAVGNIASEDLVHMFNGIGAPTGIDLPALLAASDWLSATLGRPLPALTGKAGPVYAQVATPANHRS</sequence>
<dbReference type="GO" id="GO:0006552">
    <property type="term" value="P:L-leucine catabolic process"/>
    <property type="evidence" value="ECO:0007669"/>
    <property type="project" value="TreeGrafter"/>
</dbReference>
<dbReference type="FunFam" id="3.20.20.70:FF:000071">
    <property type="entry name" value="Hydroxymethylglutaryl-CoA lyase"/>
    <property type="match status" value="1"/>
</dbReference>
<proteinExistence type="inferred from homology"/>
<dbReference type="GO" id="GO:0046872">
    <property type="term" value="F:metal ion binding"/>
    <property type="evidence" value="ECO:0007669"/>
    <property type="project" value="UniProtKB-KW"/>
</dbReference>
<dbReference type="NCBIfam" id="NF004283">
    <property type="entry name" value="PRK05692.1"/>
    <property type="match status" value="1"/>
</dbReference>